<reference evidence="1" key="1">
    <citation type="submission" date="2020-05" db="EMBL/GenBank/DDBJ databases">
        <title>Large-scale comparative analyses of tick genomes elucidate their genetic diversity and vector capacities.</title>
        <authorList>
            <person name="Jia N."/>
            <person name="Wang J."/>
            <person name="Shi W."/>
            <person name="Du L."/>
            <person name="Sun Y."/>
            <person name="Zhan W."/>
            <person name="Jiang J."/>
            <person name="Wang Q."/>
            <person name="Zhang B."/>
            <person name="Ji P."/>
            <person name="Sakyi L.B."/>
            <person name="Cui X."/>
            <person name="Yuan T."/>
            <person name="Jiang B."/>
            <person name="Yang W."/>
            <person name="Lam T.T.-Y."/>
            <person name="Chang Q."/>
            <person name="Ding S."/>
            <person name="Wang X."/>
            <person name="Zhu J."/>
            <person name="Ruan X."/>
            <person name="Zhao L."/>
            <person name="Wei J."/>
            <person name="Que T."/>
            <person name="Du C."/>
            <person name="Cheng J."/>
            <person name="Dai P."/>
            <person name="Han X."/>
            <person name="Huang E."/>
            <person name="Gao Y."/>
            <person name="Liu J."/>
            <person name="Shao H."/>
            <person name="Ye R."/>
            <person name="Li L."/>
            <person name="Wei W."/>
            <person name="Wang X."/>
            <person name="Wang C."/>
            <person name="Yang T."/>
            <person name="Huo Q."/>
            <person name="Li W."/>
            <person name="Guo W."/>
            <person name="Chen H."/>
            <person name="Zhou L."/>
            <person name="Ni X."/>
            <person name="Tian J."/>
            <person name="Zhou Y."/>
            <person name="Sheng Y."/>
            <person name="Liu T."/>
            <person name="Pan Y."/>
            <person name="Xia L."/>
            <person name="Li J."/>
            <person name="Zhao F."/>
            <person name="Cao W."/>
        </authorList>
    </citation>
    <scope>NUCLEOTIDE SEQUENCE</scope>
    <source>
        <strain evidence="1">Dsil-2018</strain>
    </source>
</reference>
<comment type="caution">
    <text evidence="1">The sequence shown here is derived from an EMBL/GenBank/DDBJ whole genome shotgun (WGS) entry which is preliminary data.</text>
</comment>
<gene>
    <name evidence="1" type="ORF">HPB49_004515</name>
</gene>
<evidence type="ECO:0000313" key="2">
    <source>
        <dbReference type="Proteomes" id="UP000821865"/>
    </source>
</evidence>
<organism evidence="1 2">
    <name type="scientific">Dermacentor silvarum</name>
    <name type="common">Tick</name>
    <dbReference type="NCBI Taxonomy" id="543639"/>
    <lineage>
        <taxon>Eukaryota</taxon>
        <taxon>Metazoa</taxon>
        <taxon>Ecdysozoa</taxon>
        <taxon>Arthropoda</taxon>
        <taxon>Chelicerata</taxon>
        <taxon>Arachnida</taxon>
        <taxon>Acari</taxon>
        <taxon>Parasitiformes</taxon>
        <taxon>Ixodida</taxon>
        <taxon>Ixodoidea</taxon>
        <taxon>Ixodidae</taxon>
        <taxon>Rhipicephalinae</taxon>
        <taxon>Dermacentor</taxon>
    </lineage>
</organism>
<dbReference type="Proteomes" id="UP000821865">
    <property type="component" value="Chromosome 4"/>
</dbReference>
<keyword evidence="2" id="KW-1185">Reference proteome</keyword>
<evidence type="ECO:0000313" key="1">
    <source>
        <dbReference type="EMBL" id="KAH7953087.1"/>
    </source>
</evidence>
<dbReference type="EMBL" id="CM023473">
    <property type="protein sequence ID" value="KAH7953087.1"/>
    <property type="molecule type" value="Genomic_DNA"/>
</dbReference>
<proteinExistence type="predicted"/>
<accession>A0ACB8CVC1</accession>
<protein>
    <submittedName>
        <fullName evidence="1">Uncharacterized protein</fullName>
    </submittedName>
</protein>
<name>A0ACB8CVC1_DERSI</name>
<sequence>MAGKDAGKQDTNLKELSDLAKALETFRRDIRAKTREIKDGISELKDGVSYCTDICNDVKDTAAEIKNLRMEMQQLLKQNMDLEAENAKLTQRCEELEQYQRLNNLEVKGAPTGSNPLTVIGESVGECVEDDDVDTCHWVHTPKPGVQNIIVRFVRRSKRNALLSKRDKNKTIKVGKVTAGYLSANPDEDRIRAHQGSVLRTGSQDASLLFVAYALR</sequence>